<gene>
    <name evidence="3" type="ORF">HLB23_07285</name>
</gene>
<sequence length="108" mass="10491">MTVAVVGAAILAVGAGPLTAATATATPGIVLTAPSNPNYPMGTDPGPSGEPNYPMGTDPGPSGEPKKDRNVEKAEGLGGGLATKIIDTVAGVTKCGLSFALPSVKCSV</sequence>
<evidence type="ECO:0000256" key="1">
    <source>
        <dbReference type="SAM" id="MobiDB-lite"/>
    </source>
</evidence>
<dbReference type="Proteomes" id="UP000586827">
    <property type="component" value="Unassembled WGS sequence"/>
</dbReference>
<keyword evidence="4" id="KW-1185">Reference proteome</keyword>
<evidence type="ECO:0000313" key="4">
    <source>
        <dbReference type="Proteomes" id="UP000586827"/>
    </source>
</evidence>
<keyword evidence="2" id="KW-0732">Signal</keyword>
<accession>A0A849BZK1</accession>
<dbReference type="AlphaFoldDB" id="A0A849BZK1"/>
<feature type="compositionally biased region" description="Basic and acidic residues" evidence="1">
    <location>
        <begin position="64"/>
        <end position="75"/>
    </location>
</feature>
<proteinExistence type="predicted"/>
<name>A0A849BZK1_9NOCA</name>
<dbReference type="EMBL" id="JABELX010000003">
    <property type="protein sequence ID" value="NNH69670.1"/>
    <property type="molecule type" value="Genomic_DNA"/>
</dbReference>
<comment type="caution">
    <text evidence="3">The sequence shown here is derived from an EMBL/GenBank/DDBJ whole genome shotgun (WGS) entry which is preliminary data.</text>
</comment>
<evidence type="ECO:0000256" key="2">
    <source>
        <dbReference type="SAM" id="SignalP"/>
    </source>
</evidence>
<feature type="region of interest" description="Disordered" evidence="1">
    <location>
        <begin position="29"/>
        <end position="75"/>
    </location>
</feature>
<evidence type="ECO:0000313" key="3">
    <source>
        <dbReference type="EMBL" id="NNH69670.1"/>
    </source>
</evidence>
<organism evidence="3 4">
    <name type="scientific">Nocardia uniformis</name>
    <dbReference type="NCBI Taxonomy" id="53432"/>
    <lineage>
        <taxon>Bacteria</taxon>
        <taxon>Bacillati</taxon>
        <taxon>Actinomycetota</taxon>
        <taxon>Actinomycetes</taxon>
        <taxon>Mycobacteriales</taxon>
        <taxon>Nocardiaceae</taxon>
        <taxon>Nocardia</taxon>
    </lineage>
</organism>
<feature type="signal peptide" evidence="2">
    <location>
        <begin position="1"/>
        <end position="20"/>
    </location>
</feature>
<feature type="chain" id="PRO_5039665301" evidence="2">
    <location>
        <begin position="21"/>
        <end position="108"/>
    </location>
</feature>
<reference evidence="3 4" key="1">
    <citation type="submission" date="2020-05" db="EMBL/GenBank/DDBJ databases">
        <title>MicrobeNet Type strains.</title>
        <authorList>
            <person name="Nicholson A.C."/>
        </authorList>
    </citation>
    <scope>NUCLEOTIDE SEQUENCE [LARGE SCALE GENOMIC DNA]</scope>
    <source>
        <strain evidence="3 4">JCM 3224</strain>
    </source>
</reference>
<protein>
    <submittedName>
        <fullName evidence="3">Uncharacterized protein</fullName>
    </submittedName>
</protein>